<dbReference type="PaxDb" id="121845-A0A3Q0J5W1"/>
<evidence type="ECO:0000313" key="3">
    <source>
        <dbReference type="RefSeq" id="XP_026683867.1"/>
    </source>
</evidence>
<reference evidence="3" key="1">
    <citation type="submission" date="2025-08" db="UniProtKB">
        <authorList>
            <consortium name="RefSeq"/>
        </authorList>
    </citation>
    <scope>IDENTIFICATION</scope>
</reference>
<name>A0A3Q0J5W1_DIACI</name>
<protein>
    <submittedName>
        <fullName evidence="3">Uncharacterized protein LOC103515328</fullName>
    </submittedName>
</protein>
<feature type="compositionally biased region" description="Basic and acidic residues" evidence="1">
    <location>
        <begin position="165"/>
        <end position="174"/>
    </location>
</feature>
<feature type="region of interest" description="Disordered" evidence="1">
    <location>
        <begin position="165"/>
        <end position="217"/>
    </location>
</feature>
<dbReference type="AlphaFoldDB" id="A0A3Q0J5W1"/>
<evidence type="ECO:0000256" key="1">
    <source>
        <dbReference type="SAM" id="MobiDB-lite"/>
    </source>
</evidence>
<dbReference type="Proteomes" id="UP000079169">
    <property type="component" value="Unplaced"/>
</dbReference>
<evidence type="ECO:0000313" key="2">
    <source>
        <dbReference type="Proteomes" id="UP000079169"/>
    </source>
</evidence>
<organism evidence="2 3">
    <name type="scientific">Diaphorina citri</name>
    <name type="common">Asian citrus psyllid</name>
    <dbReference type="NCBI Taxonomy" id="121845"/>
    <lineage>
        <taxon>Eukaryota</taxon>
        <taxon>Metazoa</taxon>
        <taxon>Ecdysozoa</taxon>
        <taxon>Arthropoda</taxon>
        <taxon>Hexapoda</taxon>
        <taxon>Insecta</taxon>
        <taxon>Pterygota</taxon>
        <taxon>Neoptera</taxon>
        <taxon>Paraneoptera</taxon>
        <taxon>Hemiptera</taxon>
        <taxon>Sternorrhyncha</taxon>
        <taxon>Psylloidea</taxon>
        <taxon>Psyllidae</taxon>
        <taxon>Diaphorininae</taxon>
        <taxon>Diaphorina</taxon>
    </lineage>
</organism>
<dbReference type="KEGG" id="dci:103515328"/>
<feature type="compositionally biased region" description="Polar residues" evidence="1">
    <location>
        <begin position="204"/>
        <end position="217"/>
    </location>
</feature>
<feature type="compositionally biased region" description="Acidic residues" evidence="1">
    <location>
        <begin position="191"/>
        <end position="201"/>
    </location>
</feature>
<keyword evidence="2" id="KW-1185">Reference proteome</keyword>
<accession>A0A3Q0J5W1</accession>
<gene>
    <name evidence="3" type="primary">LOC103515328</name>
</gene>
<proteinExistence type="predicted"/>
<dbReference type="RefSeq" id="XP_026683867.1">
    <property type="nucleotide sequence ID" value="XM_026828066.1"/>
</dbReference>
<dbReference type="GeneID" id="103515328"/>
<sequence>MWLWDQYRVHNELVNLNAIKHCLDKLTLLSDKAALILSHLSIIQAMLSVNTKGFIAQMSYLHYEWMVNLLRKERGKFDDVLIQILLKLSAYSKTHFELAKTSLVDQIISLIWPPLKVSATKTYQLVKILCALCKENLFRQKIIQTQHAVMALLTYLDMDVIEDTKEPMREENESNRTSVTNEMETSRDESMNEDTSFDTEETMSRTSKSSKADKPSSNLTNSIHYYILLCINAYQYDHEGLYRYLKANLIPILMKRLGGQIDKFEYRHGAAVCDQSKYLATRQSLSSGNMSPLSPNYSGNMSPNSSVSPFISSVSCCISPT</sequence>